<accession>A0A9D4RL84</accession>
<reference evidence="1" key="2">
    <citation type="submission" date="2020-11" db="EMBL/GenBank/DDBJ databases">
        <authorList>
            <person name="McCartney M.A."/>
            <person name="Auch B."/>
            <person name="Kono T."/>
            <person name="Mallez S."/>
            <person name="Becker A."/>
            <person name="Gohl D.M."/>
            <person name="Silverstein K.A.T."/>
            <person name="Koren S."/>
            <person name="Bechman K.B."/>
            <person name="Herman A."/>
            <person name="Abrahante J.E."/>
            <person name="Garbe J."/>
        </authorList>
    </citation>
    <scope>NUCLEOTIDE SEQUENCE</scope>
    <source>
        <strain evidence="1">Duluth1</strain>
        <tissue evidence="1">Whole animal</tissue>
    </source>
</reference>
<protein>
    <submittedName>
        <fullName evidence="1">Uncharacterized protein</fullName>
    </submittedName>
</protein>
<evidence type="ECO:0000313" key="2">
    <source>
        <dbReference type="Proteomes" id="UP000828390"/>
    </source>
</evidence>
<sequence length="64" mass="7343">MGDREICENVYVAPIDNDMLLGKDLMTKYSAYINIPDMYIKIGGQLFIWLVRKHILHGIQGFGL</sequence>
<proteinExistence type="predicted"/>
<dbReference type="InterPro" id="IPR021109">
    <property type="entry name" value="Peptidase_aspartic_dom_sf"/>
</dbReference>
<dbReference type="Proteomes" id="UP000828390">
    <property type="component" value="Unassembled WGS sequence"/>
</dbReference>
<keyword evidence="2" id="KW-1185">Reference proteome</keyword>
<name>A0A9D4RL84_DREPO</name>
<reference evidence="1" key="1">
    <citation type="journal article" date="2019" name="bioRxiv">
        <title>The Genome of the Zebra Mussel, Dreissena polymorpha: A Resource for Invasive Species Research.</title>
        <authorList>
            <person name="McCartney M.A."/>
            <person name="Auch B."/>
            <person name="Kono T."/>
            <person name="Mallez S."/>
            <person name="Zhang Y."/>
            <person name="Obille A."/>
            <person name="Becker A."/>
            <person name="Abrahante J.E."/>
            <person name="Garbe J."/>
            <person name="Badalamenti J.P."/>
            <person name="Herman A."/>
            <person name="Mangelson H."/>
            <person name="Liachko I."/>
            <person name="Sullivan S."/>
            <person name="Sone E.D."/>
            <person name="Koren S."/>
            <person name="Silverstein K.A.T."/>
            <person name="Beckman K.B."/>
            <person name="Gohl D.M."/>
        </authorList>
    </citation>
    <scope>NUCLEOTIDE SEQUENCE</scope>
    <source>
        <strain evidence="1">Duluth1</strain>
        <tissue evidence="1">Whole animal</tissue>
    </source>
</reference>
<evidence type="ECO:0000313" key="1">
    <source>
        <dbReference type="EMBL" id="KAH3872459.1"/>
    </source>
</evidence>
<dbReference type="SUPFAM" id="SSF50630">
    <property type="entry name" value="Acid proteases"/>
    <property type="match status" value="1"/>
</dbReference>
<gene>
    <name evidence="1" type="ORF">DPMN_035675</name>
</gene>
<comment type="caution">
    <text evidence="1">The sequence shown here is derived from an EMBL/GenBank/DDBJ whole genome shotgun (WGS) entry which is preliminary data.</text>
</comment>
<organism evidence="1 2">
    <name type="scientific">Dreissena polymorpha</name>
    <name type="common">Zebra mussel</name>
    <name type="synonym">Mytilus polymorpha</name>
    <dbReference type="NCBI Taxonomy" id="45954"/>
    <lineage>
        <taxon>Eukaryota</taxon>
        <taxon>Metazoa</taxon>
        <taxon>Spiralia</taxon>
        <taxon>Lophotrochozoa</taxon>
        <taxon>Mollusca</taxon>
        <taxon>Bivalvia</taxon>
        <taxon>Autobranchia</taxon>
        <taxon>Heteroconchia</taxon>
        <taxon>Euheterodonta</taxon>
        <taxon>Imparidentia</taxon>
        <taxon>Neoheterodontei</taxon>
        <taxon>Myida</taxon>
        <taxon>Dreissenoidea</taxon>
        <taxon>Dreissenidae</taxon>
        <taxon>Dreissena</taxon>
    </lineage>
</organism>
<dbReference type="EMBL" id="JAIWYP010000002">
    <property type="protein sequence ID" value="KAH3872459.1"/>
    <property type="molecule type" value="Genomic_DNA"/>
</dbReference>
<dbReference type="AlphaFoldDB" id="A0A9D4RL84"/>